<dbReference type="GO" id="GO:0006355">
    <property type="term" value="P:regulation of DNA-templated transcription"/>
    <property type="evidence" value="ECO:0007669"/>
    <property type="project" value="InterPro"/>
</dbReference>
<evidence type="ECO:0000313" key="10">
    <source>
        <dbReference type="Proteomes" id="UP000272706"/>
    </source>
</evidence>
<feature type="domain" description="HTH luxR-type" evidence="7">
    <location>
        <begin position="161"/>
        <end position="226"/>
    </location>
</feature>
<dbReference type="Gene3D" id="1.10.10.10">
    <property type="entry name" value="Winged helix-like DNA-binding domain superfamily/Winged helix DNA-binding domain"/>
    <property type="match status" value="1"/>
</dbReference>
<dbReference type="PANTHER" id="PTHR44688:SF16">
    <property type="entry name" value="DNA-BINDING TRANSCRIPTIONAL ACTIVATOR DEVR_DOSR"/>
    <property type="match status" value="1"/>
</dbReference>
<dbReference type="InterPro" id="IPR000792">
    <property type="entry name" value="Tscrpt_reg_LuxR_C"/>
</dbReference>
<dbReference type="FunFam" id="3.40.50.2300:FF:000018">
    <property type="entry name" value="DNA-binding transcriptional regulator NtrC"/>
    <property type="match status" value="1"/>
</dbReference>
<evidence type="ECO:0000259" key="7">
    <source>
        <dbReference type="PROSITE" id="PS50043"/>
    </source>
</evidence>
<dbReference type="PRINTS" id="PR00038">
    <property type="entry name" value="HTHLUXR"/>
</dbReference>
<reference evidence="9 10" key="1">
    <citation type="submission" date="2018-09" db="EMBL/GenBank/DDBJ databases">
        <title>Mesorhizobium carmichaelinearum sp. nov. isolated from Carmichaelinea spp. root nodules in New Zealand.</title>
        <authorList>
            <person name="De Meyer S.E."/>
        </authorList>
    </citation>
    <scope>NUCLEOTIDE SEQUENCE [LARGE SCALE GENOMIC DNA]</scope>
    <source>
        <strain evidence="9 10">ICMP19557</strain>
    </source>
</reference>
<dbReference type="SMART" id="SM00421">
    <property type="entry name" value="HTH_LUXR"/>
    <property type="match status" value="1"/>
</dbReference>
<gene>
    <name evidence="9" type="ORF">D3227_33695</name>
</gene>
<keyword evidence="10" id="KW-1185">Reference proteome</keyword>
<dbReference type="Proteomes" id="UP000272706">
    <property type="component" value="Unassembled WGS sequence"/>
</dbReference>
<evidence type="ECO:0000256" key="3">
    <source>
        <dbReference type="ARBA" id="ARBA00023015"/>
    </source>
</evidence>
<dbReference type="PANTHER" id="PTHR44688">
    <property type="entry name" value="DNA-BINDING TRANSCRIPTIONAL ACTIVATOR DEVR_DOSR"/>
    <property type="match status" value="1"/>
</dbReference>
<sequence>MGGALTPGRDNVSAHPAACHRIADVVAKPSVIHVVDDDASFRVAVARLLQSSGFQVILYDSATQFLERLPVDACGCILLDVQMPGLSGLELQDGIAERGYLIPIVFLTGHGDIPMCVRATKAGAEDFLSKPVSKEILLGAVRRALLRSEAAHEHHDRLGALRGLVDTLTPRQKAVFALVVRGRLNKQIAFELRTSVRTVKAHRHEVMFKLQVRSVAELVSLADKLVAPDARAN</sequence>
<dbReference type="Pfam" id="PF00072">
    <property type="entry name" value="Response_reg"/>
    <property type="match status" value="1"/>
</dbReference>
<evidence type="ECO:0000256" key="6">
    <source>
        <dbReference type="PROSITE-ProRule" id="PRU00169"/>
    </source>
</evidence>
<organism evidence="9 10">
    <name type="scientific">Mesorhizobium waimense</name>
    <dbReference type="NCBI Taxonomy" id="1300307"/>
    <lineage>
        <taxon>Bacteria</taxon>
        <taxon>Pseudomonadati</taxon>
        <taxon>Pseudomonadota</taxon>
        <taxon>Alphaproteobacteria</taxon>
        <taxon>Hyphomicrobiales</taxon>
        <taxon>Phyllobacteriaceae</taxon>
        <taxon>Mesorhizobium</taxon>
    </lineage>
</organism>
<evidence type="ECO:0000256" key="4">
    <source>
        <dbReference type="ARBA" id="ARBA00023125"/>
    </source>
</evidence>
<keyword evidence="4 9" id="KW-0238">DNA-binding</keyword>
<dbReference type="InterPro" id="IPR036388">
    <property type="entry name" value="WH-like_DNA-bd_sf"/>
</dbReference>
<dbReference type="SMART" id="SM00448">
    <property type="entry name" value="REC"/>
    <property type="match status" value="1"/>
</dbReference>
<dbReference type="AlphaFoldDB" id="A0A3A5KC76"/>
<dbReference type="PROSITE" id="PS50043">
    <property type="entry name" value="HTH_LUXR_2"/>
    <property type="match status" value="1"/>
</dbReference>
<dbReference type="GO" id="GO:0003677">
    <property type="term" value="F:DNA binding"/>
    <property type="evidence" value="ECO:0007669"/>
    <property type="project" value="UniProtKB-KW"/>
</dbReference>
<feature type="domain" description="Response regulatory" evidence="8">
    <location>
        <begin position="31"/>
        <end position="145"/>
    </location>
</feature>
<keyword evidence="1 6" id="KW-0597">Phosphoprotein</keyword>
<dbReference type="CDD" id="cd17537">
    <property type="entry name" value="REC_FixJ"/>
    <property type="match status" value="1"/>
</dbReference>
<dbReference type="PROSITE" id="PS50110">
    <property type="entry name" value="RESPONSE_REGULATORY"/>
    <property type="match status" value="1"/>
</dbReference>
<evidence type="ECO:0000256" key="2">
    <source>
        <dbReference type="ARBA" id="ARBA00023012"/>
    </source>
</evidence>
<evidence type="ECO:0000259" key="8">
    <source>
        <dbReference type="PROSITE" id="PS50110"/>
    </source>
</evidence>
<keyword evidence="3" id="KW-0805">Transcription regulation</keyword>
<dbReference type="EMBL" id="QZWZ01000050">
    <property type="protein sequence ID" value="RJT28604.1"/>
    <property type="molecule type" value="Genomic_DNA"/>
</dbReference>
<dbReference type="SUPFAM" id="SSF52172">
    <property type="entry name" value="CheY-like"/>
    <property type="match status" value="1"/>
</dbReference>
<proteinExistence type="predicted"/>
<dbReference type="OrthoDB" id="9782655at2"/>
<dbReference type="CDD" id="cd06170">
    <property type="entry name" value="LuxR_C_like"/>
    <property type="match status" value="1"/>
</dbReference>
<evidence type="ECO:0000313" key="9">
    <source>
        <dbReference type="EMBL" id="RJT28604.1"/>
    </source>
</evidence>
<keyword evidence="2" id="KW-0902">Two-component regulatory system</keyword>
<evidence type="ECO:0000256" key="5">
    <source>
        <dbReference type="ARBA" id="ARBA00023163"/>
    </source>
</evidence>
<dbReference type="InterPro" id="IPR011006">
    <property type="entry name" value="CheY-like_superfamily"/>
</dbReference>
<dbReference type="RefSeq" id="WP_120018468.1">
    <property type="nucleotide sequence ID" value="NZ_QZWZ01000050.1"/>
</dbReference>
<name>A0A3A5KC76_9HYPH</name>
<evidence type="ECO:0000256" key="1">
    <source>
        <dbReference type="ARBA" id="ARBA00022553"/>
    </source>
</evidence>
<dbReference type="Gene3D" id="3.40.50.2300">
    <property type="match status" value="1"/>
</dbReference>
<dbReference type="Pfam" id="PF00196">
    <property type="entry name" value="GerE"/>
    <property type="match status" value="1"/>
</dbReference>
<protein>
    <submittedName>
        <fullName evidence="9">DNA-binding response regulator</fullName>
    </submittedName>
</protein>
<dbReference type="InterPro" id="IPR001789">
    <property type="entry name" value="Sig_transdc_resp-reg_receiver"/>
</dbReference>
<comment type="caution">
    <text evidence="9">The sequence shown here is derived from an EMBL/GenBank/DDBJ whole genome shotgun (WGS) entry which is preliminary data.</text>
</comment>
<feature type="modified residue" description="4-aspartylphosphate" evidence="6">
    <location>
        <position position="80"/>
    </location>
</feature>
<dbReference type="GO" id="GO:0000160">
    <property type="term" value="P:phosphorelay signal transduction system"/>
    <property type="evidence" value="ECO:0007669"/>
    <property type="project" value="UniProtKB-KW"/>
</dbReference>
<accession>A0A3A5KC76</accession>
<keyword evidence="5" id="KW-0804">Transcription</keyword>